<evidence type="ECO:0000313" key="11">
    <source>
        <dbReference type="EMBL" id="TPN85316.1"/>
    </source>
</evidence>
<evidence type="ECO:0000256" key="4">
    <source>
        <dbReference type="ARBA" id="ARBA00022679"/>
    </source>
</evidence>
<evidence type="ECO:0000256" key="6">
    <source>
        <dbReference type="PIRSR" id="PIRSR000524-1"/>
    </source>
</evidence>
<dbReference type="InterPro" id="IPR015422">
    <property type="entry name" value="PyrdxlP-dep_Trfase_small"/>
</dbReference>
<evidence type="ECO:0000259" key="10">
    <source>
        <dbReference type="Pfam" id="PF00266"/>
    </source>
</evidence>
<keyword evidence="3 11" id="KW-0032">Aminotransferase</keyword>
<dbReference type="InterPro" id="IPR024169">
    <property type="entry name" value="SP_NH2Trfase/AEP_transaminase"/>
</dbReference>
<keyword evidence="12" id="KW-1185">Reference proteome</keyword>
<accession>A0A504J300</accession>
<dbReference type="InterPro" id="IPR020578">
    <property type="entry name" value="Aminotrans_V_PyrdxlP_BS"/>
</dbReference>
<evidence type="ECO:0000256" key="5">
    <source>
        <dbReference type="ARBA" id="ARBA00022898"/>
    </source>
</evidence>
<keyword evidence="5 7" id="KW-0663">Pyridoxal phosphate</keyword>
<dbReference type="Gene3D" id="3.90.1150.10">
    <property type="entry name" value="Aspartate Aminotransferase, domain 1"/>
    <property type="match status" value="1"/>
</dbReference>
<dbReference type="PANTHER" id="PTHR21152:SF40">
    <property type="entry name" value="ALANINE--GLYOXYLATE AMINOTRANSFERASE"/>
    <property type="match status" value="1"/>
</dbReference>
<gene>
    <name evidence="11" type="ORF">FHK87_14950</name>
</gene>
<organism evidence="11 12">
    <name type="scientific">Aquimarina algicola</name>
    <dbReference type="NCBI Taxonomy" id="2589995"/>
    <lineage>
        <taxon>Bacteria</taxon>
        <taxon>Pseudomonadati</taxon>
        <taxon>Bacteroidota</taxon>
        <taxon>Flavobacteriia</taxon>
        <taxon>Flavobacteriales</taxon>
        <taxon>Flavobacteriaceae</taxon>
        <taxon>Aquimarina</taxon>
    </lineage>
</organism>
<dbReference type="OrthoDB" id="389074at2"/>
<dbReference type="SUPFAM" id="SSF53383">
    <property type="entry name" value="PLP-dependent transferases"/>
    <property type="match status" value="1"/>
</dbReference>
<evidence type="ECO:0000256" key="9">
    <source>
        <dbReference type="RuleBase" id="RU004504"/>
    </source>
</evidence>
<dbReference type="PIRSF" id="PIRSF000524">
    <property type="entry name" value="SPT"/>
    <property type="match status" value="1"/>
</dbReference>
<dbReference type="PANTHER" id="PTHR21152">
    <property type="entry name" value="AMINOTRANSFERASE CLASS V"/>
    <property type="match status" value="1"/>
</dbReference>
<evidence type="ECO:0000256" key="1">
    <source>
        <dbReference type="ARBA" id="ARBA00001933"/>
    </source>
</evidence>
<feature type="binding site" evidence="6">
    <location>
        <position position="345"/>
    </location>
    <ligand>
        <name>substrate</name>
    </ligand>
</feature>
<dbReference type="GO" id="GO:0004760">
    <property type="term" value="F:L-serine-pyruvate transaminase activity"/>
    <property type="evidence" value="ECO:0007669"/>
    <property type="project" value="TreeGrafter"/>
</dbReference>
<dbReference type="InterPro" id="IPR000192">
    <property type="entry name" value="Aminotrans_V_dom"/>
</dbReference>
<evidence type="ECO:0000256" key="2">
    <source>
        <dbReference type="ARBA" id="ARBA00009236"/>
    </source>
</evidence>
<comment type="caution">
    <text evidence="11">The sequence shown here is derived from an EMBL/GenBank/DDBJ whole genome shotgun (WGS) entry which is preliminary data.</text>
</comment>
<comment type="cofactor">
    <cofactor evidence="1 7 9">
        <name>pyridoxal 5'-phosphate</name>
        <dbReference type="ChEBI" id="CHEBI:597326"/>
    </cofactor>
</comment>
<dbReference type="InterPro" id="IPR015424">
    <property type="entry name" value="PyrdxlP-dep_Trfase"/>
</dbReference>
<sequence>MYTELNTSNRILMGPGPSDAHPRVLKAMSTPLIGHLDPEFVSIMDEVKSMVQKTFLTQNHLTFVVSAPGSAGMETCLVNLLEPGDEIIIGVNGVFGGRMTDIAERCGAKVHKIEKQWGDIITVEDVKKVLNICPKPKLLALVHAETSTGALQPIKEISDLVHNAGGMLMVDAVTSYCGVELRVDDWDIDAIYTGTQKCLSAPPGLSPVSFSDRAVQALENRKTKVQSWFLDLSLVKNYWGGSKRAYHHTAPVSSVFALRESLRIVLEEGLESRWERHNAVHQVLKAKLEKLGFKYLVEEQHRLPNLNSVFLPNGNDEALIRNKLLKDYNIEVGGGLGDFAGKIWRIGIMGESCTLNHVNMLISALEDMNEFKGV</sequence>
<feature type="modified residue" description="N6-(pyridoxal phosphate)lysine" evidence="7">
    <location>
        <position position="197"/>
    </location>
</feature>
<keyword evidence="4 11" id="KW-0808">Transferase</keyword>
<dbReference type="GO" id="GO:0008453">
    <property type="term" value="F:alanine-glyoxylate transaminase activity"/>
    <property type="evidence" value="ECO:0007669"/>
    <property type="project" value="TreeGrafter"/>
</dbReference>
<protein>
    <submittedName>
        <fullName evidence="11">Alanine--glyoxylate aminotransferase family protein</fullName>
    </submittedName>
</protein>
<dbReference type="InterPro" id="IPR015421">
    <property type="entry name" value="PyrdxlP-dep_Trfase_major"/>
</dbReference>
<dbReference type="FunFam" id="3.40.640.10:FF:000027">
    <property type="entry name" value="Serine--pyruvate aminotransferase, mitochondrial"/>
    <property type="match status" value="1"/>
</dbReference>
<comment type="similarity">
    <text evidence="2 8">Belongs to the class-V pyridoxal-phosphate-dependent aminotransferase family.</text>
</comment>
<dbReference type="AlphaFoldDB" id="A0A504J300"/>
<reference evidence="11 12" key="1">
    <citation type="submission" date="2019-06" db="EMBL/GenBank/DDBJ databases">
        <authorList>
            <person name="Meng X."/>
        </authorList>
    </citation>
    <scope>NUCLEOTIDE SEQUENCE [LARGE SCALE GENOMIC DNA]</scope>
    <source>
        <strain evidence="11 12">M625</strain>
    </source>
</reference>
<proteinExistence type="inferred from homology"/>
<dbReference type="PROSITE" id="PS00595">
    <property type="entry name" value="AA_TRANSFER_CLASS_5"/>
    <property type="match status" value="1"/>
</dbReference>
<evidence type="ECO:0000256" key="3">
    <source>
        <dbReference type="ARBA" id="ARBA00022576"/>
    </source>
</evidence>
<name>A0A504J300_9FLAO</name>
<dbReference type="GO" id="GO:0019265">
    <property type="term" value="P:glycine biosynthetic process, by transamination of glyoxylate"/>
    <property type="evidence" value="ECO:0007669"/>
    <property type="project" value="TreeGrafter"/>
</dbReference>
<dbReference type="Pfam" id="PF00266">
    <property type="entry name" value="Aminotran_5"/>
    <property type="match status" value="1"/>
</dbReference>
<dbReference type="EMBL" id="VFWZ01000004">
    <property type="protein sequence ID" value="TPN85316.1"/>
    <property type="molecule type" value="Genomic_DNA"/>
</dbReference>
<dbReference type="CDD" id="cd06451">
    <property type="entry name" value="AGAT_like"/>
    <property type="match status" value="1"/>
</dbReference>
<dbReference type="Gene3D" id="3.40.640.10">
    <property type="entry name" value="Type I PLP-dependent aspartate aminotransferase-like (Major domain)"/>
    <property type="match status" value="1"/>
</dbReference>
<evidence type="ECO:0000313" key="12">
    <source>
        <dbReference type="Proteomes" id="UP000315540"/>
    </source>
</evidence>
<dbReference type="RefSeq" id="WP_140594489.1">
    <property type="nucleotide sequence ID" value="NZ_VFWZ01000004.1"/>
</dbReference>
<dbReference type="Proteomes" id="UP000315540">
    <property type="component" value="Unassembled WGS sequence"/>
</dbReference>
<evidence type="ECO:0000256" key="7">
    <source>
        <dbReference type="PIRSR" id="PIRSR000524-50"/>
    </source>
</evidence>
<evidence type="ECO:0000256" key="8">
    <source>
        <dbReference type="RuleBase" id="RU004075"/>
    </source>
</evidence>
<feature type="domain" description="Aminotransferase class V" evidence="10">
    <location>
        <begin position="34"/>
        <end position="335"/>
    </location>
</feature>